<dbReference type="PROSITE" id="PS50110">
    <property type="entry name" value="RESPONSE_REGULATORY"/>
    <property type="match status" value="1"/>
</dbReference>
<dbReference type="Gene3D" id="3.40.50.2300">
    <property type="match status" value="1"/>
</dbReference>
<accession>A0A382IAI7</accession>
<dbReference type="SUPFAM" id="SSF52172">
    <property type="entry name" value="CheY-like"/>
    <property type="match status" value="1"/>
</dbReference>
<dbReference type="PANTHER" id="PTHR44591:SF19">
    <property type="entry name" value="TWO-COMPONENT RESPONSE REGULATOR-RELATED"/>
    <property type="match status" value="1"/>
</dbReference>
<feature type="domain" description="Response regulatory" evidence="2">
    <location>
        <begin position="1"/>
        <end position="113"/>
    </location>
</feature>
<dbReference type="PANTHER" id="PTHR44591">
    <property type="entry name" value="STRESS RESPONSE REGULATOR PROTEIN 1"/>
    <property type="match status" value="1"/>
</dbReference>
<dbReference type="GO" id="GO:0000160">
    <property type="term" value="P:phosphorelay signal transduction system"/>
    <property type="evidence" value="ECO:0007669"/>
    <property type="project" value="InterPro"/>
</dbReference>
<name>A0A382IAI7_9ZZZZ</name>
<sequence length="123" mass="13305">VDDEEAILKALRLHVRKVFEMSTANSGAVGLEVFEKEGPFSVVTAEMRMPGMDGATFLAKVKELDLCVSTVLLTGHADFEFGGATALQTGKMFSILTKPCPPVRFKKTIEDGIEAYHAAKTKA</sequence>
<evidence type="ECO:0000313" key="3">
    <source>
        <dbReference type="EMBL" id="SVB95933.1"/>
    </source>
</evidence>
<dbReference type="InterPro" id="IPR050595">
    <property type="entry name" value="Bact_response_regulator"/>
</dbReference>
<keyword evidence="1" id="KW-0597">Phosphoprotein</keyword>
<dbReference type="AlphaFoldDB" id="A0A382IAI7"/>
<dbReference type="InterPro" id="IPR011006">
    <property type="entry name" value="CheY-like_superfamily"/>
</dbReference>
<proteinExistence type="predicted"/>
<dbReference type="EMBL" id="UINC01065847">
    <property type="protein sequence ID" value="SVB95933.1"/>
    <property type="molecule type" value="Genomic_DNA"/>
</dbReference>
<gene>
    <name evidence="3" type="ORF">METZ01_LOCUS248787</name>
</gene>
<dbReference type="Pfam" id="PF00072">
    <property type="entry name" value="Response_reg"/>
    <property type="match status" value="1"/>
</dbReference>
<organism evidence="3">
    <name type="scientific">marine metagenome</name>
    <dbReference type="NCBI Taxonomy" id="408172"/>
    <lineage>
        <taxon>unclassified sequences</taxon>
        <taxon>metagenomes</taxon>
        <taxon>ecological metagenomes</taxon>
    </lineage>
</organism>
<dbReference type="SMART" id="SM00448">
    <property type="entry name" value="REC"/>
    <property type="match status" value="1"/>
</dbReference>
<evidence type="ECO:0000256" key="1">
    <source>
        <dbReference type="ARBA" id="ARBA00022553"/>
    </source>
</evidence>
<protein>
    <recommendedName>
        <fullName evidence="2">Response regulatory domain-containing protein</fullName>
    </recommendedName>
</protein>
<dbReference type="InterPro" id="IPR001789">
    <property type="entry name" value="Sig_transdc_resp-reg_receiver"/>
</dbReference>
<evidence type="ECO:0000259" key="2">
    <source>
        <dbReference type="PROSITE" id="PS50110"/>
    </source>
</evidence>
<feature type="non-terminal residue" evidence="3">
    <location>
        <position position="1"/>
    </location>
</feature>
<reference evidence="3" key="1">
    <citation type="submission" date="2018-05" db="EMBL/GenBank/DDBJ databases">
        <authorList>
            <person name="Lanie J.A."/>
            <person name="Ng W.-L."/>
            <person name="Kazmierczak K.M."/>
            <person name="Andrzejewski T.M."/>
            <person name="Davidsen T.M."/>
            <person name="Wayne K.J."/>
            <person name="Tettelin H."/>
            <person name="Glass J.I."/>
            <person name="Rusch D."/>
            <person name="Podicherti R."/>
            <person name="Tsui H.-C.T."/>
            <person name="Winkler M.E."/>
        </authorList>
    </citation>
    <scope>NUCLEOTIDE SEQUENCE</scope>
</reference>